<name>A0ACC0JAW1_CHOFU</name>
<sequence>MDESHIPIDINIGKLQDWLVSRRHVNKEWQKNIIAVREKINNAIQDMPVHQDIAALLSGSYINYFHCLKIIEILKETEADTKNLFGRYGSQRMKDWQDVVKCYEKENLYLGEAAQMLEYEKKNTDYLKNEASMKSEFLGQCRQLGIQGDHIKRELVERLKELPGIYEDIGNSLKLIQPGIDLYSAFTKYVLRDKAPEVLPLLQFVVHHGNVTVYEWSYGEPPLICQQK</sequence>
<evidence type="ECO:0000313" key="1">
    <source>
        <dbReference type="EMBL" id="KAI8421155.1"/>
    </source>
</evidence>
<organism evidence="1 2">
    <name type="scientific">Choristoneura fumiferana</name>
    <name type="common">Spruce budworm moth</name>
    <name type="synonym">Archips fumiferana</name>
    <dbReference type="NCBI Taxonomy" id="7141"/>
    <lineage>
        <taxon>Eukaryota</taxon>
        <taxon>Metazoa</taxon>
        <taxon>Ecdysozoa</taxon>
        <taxon>Arthropoda</taxon>
        <taxon>Hexapoda</taxon>
        <taxon>Insecta</taxon>
        <taxon>Pterygota</taxon>
        <taxon>Neoptera</taxon>
        <taxon>Endopterygota</taxon>
        <taxon>Lepidoptera</taxon>
        <taxon>Glossata</taxon>
        <taxon>Ditrysia</taxon>
        <taxon>Tortricoidea</taxon>
        <taxon>Tortricidae</taxon>
        <taxon>Tortricinae</taxon>
        <taxon>Choristoneura</taxon>
    </lineage>
</organism>
<proteinExistence type="predicted"/>
<accession>A0ACC0JAW1</accession>
<reference evidence="1 2" key="1">
    <citation type="journal article" date="2022" name="Genome Biol. Evol.">
        <title>The Spruce Budworm Genome: Reconstructing the Evolutionary History of Antifreeze Proteins.</title>
        <authorList>
            <person name="Beliveau C."/>
            <person name="Gagne P."/>
            <person name="Picq S."/>
            <person name="Vernygora O."/>
            <person name="Keeling C.I."/>
            <person name="Pinkney K."/>
            <person name="Doucet D."/>
            <person name="Wen F."/>
            <person name="Johnston J.S."/>
            <person name="Maaroufi H."/>
            <person name="Boyle B."/>
            <person name="Laroche J."/>
            <person name="Dewar K."/>
            <person name="Juretic N."/>
            <person name="Blackburn G."/>
            <person name="Nisole A."/>
            <person name="Brunet B."/>
            <person name="Brandao M."/>
            <person name="Lumley L."/>
            <person name="Duan J."/>
            <person name="Quan G."/>
            <person name="Lucarotti C.J."/>
            <person name="Roe A.D."/>
            <person name="Sperling F.A.H."/>
            <person name="Levesque R.C."/>
            <person name="Cusson M."/>
        </authorList>
    </citation>
    <scope>NUCLEOTIDE SEQUENCE [LARGE SCALE GENOMIC DNA]</scope>
    <source>
        <strain evidence="1">Glfc:IPQL:Cfum</strain>
    </source>
</reference>
<gene>
    <name evidence="1" type="ORF">MSG28_008237</name>
</gene>
<dbReference type="Proteomes" id="UP001064048">
    <property type="component" value="Chromosome 13"/>
</dbReference>
<evidence type="ECO:0000313" key="2">
    <source>
        <dbReference type="Proteomes" id="UP001064048"/>
    </source>
</evidence>
<protein>
    <submittedName>
        <fullName evidence="1">Uncharacterized protein</fullName>
    </submittedName>
</protein>
<keyword evidence="2" id="KW-1185">Reference proteome</keyword>
<comment type="caution">
    <text evidence="1">The sequence shown here is derived from an EMBL/GenBank/DDBJ whole genome shotgun (WGS) entry which is preliminary data.</text>
</comment>
<dbReference type="EMBL" id="CM046113">
    <property type="protein sequence ID" value="KAI8421155.1"/>
    <property type="molecule type" value="Genomic_DNA"/>
</dbReference>